<dbReference type="SUPFAM" id="SSF46894">
    <property type="entry name" value="C-terminal effector domain of the bipartite response regulators"/>
    <property type="match status" value="1"/>
</dbReference>
<keyword evidence="3" id="KW-0804">Transcription</keyword>
<dbReference type="EMBL" id="BNJJ01000002">
    <property type="protein sequence ID" value="GHO82542.1"/>
    <property type="molecule type" value="Genomic_DNA"/>
</dbReference>
<dbReference type="PANTHER" id="PTHR44688">
    <property type="entry name" value="DNA-BINDING TRANSCRIPTIONAL ACTIVATOR DEVR_DOSR"/>
    <property type="match status" value="1"/>
</dbReference>
<dbReference type="InterPro" id="IPR036388">
    <property type="entry name" value="WH-like_DNA-bd_sf"/>
</dbReference>
<dbReference type="InterPro" id="IPR041617">
    <property type="entry name" value="TPR_MalT"/>
</dbReference>
<evidence type="ECO:0000256" key="3">
    <source>
        <dbReference type="ARBA" id="ARBA00023163"/>
    </source>
</evidence>
<keyword evidence="6" id="KW-1185">Reference proteome</keyword>
<dbReference type="SMART" id="SM00421">
    <property type="entry name" value="HTH_LUXR"/>
    <property type="match status" value="1"/>
</dbReference>
<sequence>MLSAPAGYGKTTLLAQWASTLSSDEWHIAWLSLDERDNDPSLFWNYVLTALDACVPGTSEAALTLLAKQSRFSWEPVLTTLINSVSHQDKRVLLILDDYHYIHESSLYAAFIFLLEHLPSQLRLVLSTRTDPPFPLAQLRAQGQLHEVRAEQLRCTTEETAHFLTQVMQLPLSQVEIQHFAHRTEGWLVGLKLAALSLHQQAVPAHFLASLQGNQRYILDYLTNDVLFSLTPQLQHFLLATSILEEMCSSLCDAVVGDTGSQDLLEEIERSNLFVSALDAQREWYRYHQLFAEALRYRLQRTHKEQFIHDLHMRACLWYQEYEHSEQAIHHALEAQEWDIAAELIESSSFPGAQSSYRLVQWLQRLPEDTLRAHPSLCVAYARSLYYTDQRQALYWLQQAEQFLRIALEADEQEGQALTHSQVRVEQRNILGEVFGLQVTIKYLQQDWRMTLAACEEASLLLKPENVKGHATILQVQAQIYAMKGDFIQAITVGLEAAALSHTINDAPSEIFSLGTVAYCCSYTGHLHQAQQIIEQALLLTERQAQSAETIYYYIYGLQGYLYWHRGCLEQAYEWLTRAYDIAHKAKLIAYLDMLCAHLARVCLSQGEVQQAEAFLHQARQTAYERRAEEGLRDIHYLLFTTGAYAQLFIAQKKSEHVTITHQVDKTTHGTVWCLEEMAICRLLLAQSRTGEALVRLTPLLAEQRKLGNGGIVIEVLLLIALAYQQNQQEDQALPIIAEAIELAAPEEMLQVFFEEGAPIEHLLYALQWHWQKQGRNSLSFLDHLLAVFPSEQHEGKPDISYAPEEKLNAYQGLVEPLSKREAEVLELLVLGLTNRDIAERLTITVSTVKQHVSSILGKLGVVNRSQAQARIRMLGLL</sequence>
<dbReference type="Pfam" id="PF25873">
    <property type="entry name" value="WHD_MalT"/>
    <property type="match status" value="1"/>
</dbReference>
<evidence type="ECO:0000256" key="2">
    <source>
        <dbReference type="ARBA" id="ARBA00023125"/>
    </source>
</evidence>
<dbReference type="Pfam" id="PF17874">
    <property type="entry name" value="TPR_MalT"/>
    <property type="match status" value="1"/>
</dbReference>
<dbReference type="Gene3D" id="1.10.10.10">
    <property type="entry name" value="Winged helix-like DNA-binding domain superfamily/Winged helix DNA-binding domain"/>
    <property type="match status" value="1"/>
</dbReference>
<dbReference type="PRINTS" id="PR00038">
    <property type="entry name" value="HTHLUXR"/>
</dbReference>
<evidence type="ECO:0000259" key="4">
    <source>
        <dbReference type="PROSITE" id="PS50043"/>
    </source>
</evidence>
<protein>
    <submittedName>
        <fullName evidence="5">LuxR family transcriptional regulator</fullName>
    </submittedName>
</protein>
<dbReference type="InterPro" id="IPR059106">
    <property type="entry name" value="WHD_MalT"/>
</dbReference>
<dbReference type="SMART" id="SM00028">
    <property type="entry name" value="TPR"/>
    <property type="match status" value="4"/>
</dbReference>
<comment type="caution">
    <text evidence="5">The sequence shown here is derived from an EMBL/GenBank/DDBJ whole genome shotgun (WGS) entry which is preliminary data.</text>
</comment>
<evidence type="ECO:0000313" key="6">
    <source>
        <dbReference type="Proteomes" id="UP000635565"/>
    </source>
</evidence>
<dbReference type="Pfam" id="PF00196">
    <property type="entry name" value="GerE"/>
    <property type="match status" value="1"/>
</dbReference>
<keyword evidence="2" id="KW-0238">DNA-binding</keyword>
<reference evidence="5 6" key="1">
    <citation type="journal article" date="2021" name="Int. J. Syst. Evol. Microbiol.">
        <title>Reticulibacter mediterranei gen. nov., sp. nov., within the new family Reticulibacteraceae fam. nov., and Ktedonospora formicarum gen. nov., sp. nov., Ktedonobacter robiniae sp. nov., Dictyobacter formicarum sp. nov. and Dictyobacter arantiisoli sp. nov., belonging to the class Ktedonobacteria.</title>
        <authorList>
            <person name="Yabe S."/>
            <person name="Zheng Y."/>
            <person name="Wang C.M."/>
            <person name="Sakai Y."/>
            <person name="Abe K."/>
            <person name="Yokota A."/>
            <person name="Donadio S."/>
            <person name="Cavaletti L."/>
            <person name="Monciardini P."/>
        </authorList>
    </citation>
    <scope>NUCLEOTIDE SEQUENCE [LARGE SCALE GENOMIC DNA]</scope>
    <source>
        <strain evidence="5 6">SOSP1-9</strain>
    </source>
</reference>
<dbReference type="Proteomes" id="UP000635565">
    <property type="component" value="Unassembled WGS sequence"/>
</dbReference>
<evidence type="ECO:0000256" key="1">
    <source>
        <dbReference type="ARBA" id="ARBA00023015"/>
    </source>
</evidence>
<dbReference type="InterPro" id="IPR016032">
    <property type="entry name" value="Sig_transdc_resp-reg_C-effctor"/>
</dbReference>
<dbReference type="InterPro" id="IPR019734">
    <property type="entry name" value="TPR_rpt"/>
</dbReference>
<dbReference type="PANTHER" id="PTHR44688:SF25">
    <property type="entry name" value="HTH LUXR-TYPE DOMAIN-CONTAINING PROTEIN"/>
    <property type="match status" value="1"/>
</dbReference>
<dbReference type="PROSITE" id="PS50043">
    <property type="entry name" value="HTH_LUXR_2"/>
    <property type="match status" value="1"/>
</dbReference>
<dbReference type="PROSITE" id="PS00622">
    <property type="entry name" value="HTH_LUXR_1"/>
    <property type="match status" value="1"/>
</dbReference>
<dbReference type="CDD" id="cd06170">
    <property type="entry name" value="LuxR_C_like"/>
    <property type="match status" value="1"/>
</dbReference>
<dbReference type="Gene3D" id="1.25.40.10">
    <property type="entry name" value="Tetratricopeptide repeat domain"/>
    <property type="match status" value="1"/>
</dbReference>
<dbReference type="SUPFAM" id="SSF52540">
    <property type="entry name" value="P-loop containing nucleoside triphosphate hydrolases"/>
    <property type="match status" value="1"/>
</dbReference>
<dbReference type="InterPro" id="IPR027417">
    <property type="entry name" value="P-loop_NTPase"/>
</dbReference>
<organism evidence="5 6">
    <name type="scientific">Dictyobacter formicarum</name>
    <dbReference type="NCBI Taxonomy" id="2778368"/>
    <lineage>
        <taxon>Bacteria</taxon>
        <taxon>Bacillati</taxon>
        <taxon>Chloroflexota</taxon>
        <taxon>Ktedonobacteria</taxon>
        <taxon>Ktedonobacterales</taxon>
        <taxon>Dictyobacteraceae</taxon>
        <taxon>Dictyobacter</taxon>
    </lineage>
</organism>
<gene>
    <name evidence="5" type="ORF">KSZ_05480</name>
</gene>
<evidence type="ECO:0000313" key="5">
    <source>
        <dbReference type="EMBL" id="GHO82542.1"/>
    </source>
</evidence>
<dbReference type="InterPro" id="IPR000792">
    <property type="entry name" value="Tscrpt_reg_LuxR_C"/>
</dbReference>
<dbReference type="Gene3D" id="3.40.50.300">
    <property type="entry name" value="P-loop containing nucleotide triphosphate hydrolases"/>
    <property type="match status" value="1"/>
</dbReference>
<feature type="domain" description="HTH luxR-type" evidence="4">
    <location>
        <begin position="811"/>
        <end position="876"/>
    </location>
</feature>
<dbReference type="SUPFAM" id="SSF48452">
    <property type="entry name" value="TPR-like"/>
    <property type="match status" value="1"/>
</dbReference>
<name>A0ABQ3V8T3_9CHLR</name>
<keyword evidence="1" id="KW-0805">Transcription regulation</keyword>
<accession>A0ABQ3V8T3</accession>
<proteinExistence type="predicted"/>
<dbReference type="InterPro" id="IPR011990">
    <property type="entry name" value="TPR-like_helical_dom_sf"/>
</dbReference>